<dbReference type="Proteomes" id="UP000503287">
    <property type="component" value="Chromosome"/>
</dbReference>
<dbReference type="AlphaFoldDB" id="A0A6G6SIQ5"/>
<sequence>MQKALLISCAVLGSVIGSITLSLLIATFYPSTDPLNRLYAAVFLPVVCLCGLLCFSLFSLNGKQVFWRAWSWWPLPLILMEFIV</sequence>
<dbReference type="EMBL" id="CP047344">
    <property type="protein sequence ID" value="QIF92939.1"/>
    <property type="molecule type" value="Genomic_DNA"/>
</dbReference>
<keyword evidence="1" id="KW-0472">Membrane</keyword>
<gene>
    <name evidence="2" type="ORF">GTH24_03115</name>
</gene>
<keyword evidence="1" id="KW-0812">Transmembrane</keyword>
<name>A0A6G6SIQ5_PROVU</name>
<evidence type="ECO:0000256" key="1">
    <source>
        <dbReference type="SAM" id="Phobius"/>
    </source>
</evidence>
<keyword evidence="1" id="KW-1133">Transmembrane helix</keyword>
<proteinExistence type="predicted"/>
<keyword evidence="3" id="KW-1185">Reference proteome</keyword>
<evidence type="ECO:0000313" key="3">
    <source>
        <dbReference type="Proteomes" id="UP000503287"/>
    </source>
</evidence>
<accession>A0A6G6SIQ5</accession>
<dbReference type="RefSeq" id="WP_072069454.1">
    <property type="nucleotide sequence ID" value="NZ_CP047344.1"/>
</dbReference>
<reference evidence="2 3" key="1">
    <citation type="submission" date="2020-01" db="EMBL/GenBank/DDBJ databases">
        <title>The genomic epidemiology of tigecycline resistance gene tet(X) variants in a swine farm in China.</title>
        <authorList>
            <person name="Peng K."/>
            <person name="Li R."/>
        </authorList>
    </citation>
    <scope>NUCLEOTIDE SEQUENCE [LARGE SCALE GENOMIC DNA]</scope>
    <source>
        <strain evidence="2 3">ZN3</strain>
    </source>
</reference>
<feature type="transmembrane region" description="Helical" evidence="1">
    <location>
        <begin position="38"/>
        <end position="58"/>
    </location>
</feature>
<protein>
    <submittedName>
        <fullName evidence="2">Uncharacterized protein</fullName>
    </submittedName>
</protein>
<evidence type="ECO:0000313" key="2">
    <source>
        <dbReference type="EMBL" id="QIF92939.1"/>
    </source>
</evidence>
<organism evidence="2 3">
    <name type="scientific">Proteus vulgaris</name>
    <dbReference type="NCBI Taxonomy" id="585"/>
    <lineage>
        <taxon>Bacteria</taxon>
        <taxon>Pseudomonadati</taxon>
        <taxon>Pseudomonadota</taxon>
        <taxon>Gammaproteobacteria</taxon>
        <taxon>Enterobacterales</taxon>
        <taxon>Morganellaceae</taxon>
        <taxon>Proteus</taxon>
    </lineage>
</organism>